<comment type="similarity">
    <text evidence="1 4">Belongs to the eukaryotic ribosomal protein eL29 family.</text>
</comment>
<evidence type="ECO:0000313" key="7">
    <source>
        <dbReference type="Proteomes" id="UP000031056"/>
    </source>
</evidence>
<dbReference type="Proteomes" id="UP000031056">
    <property type="component" value="Unassembled WGS sequence"/>
</dbReference>
<dbReference type="Pfam" id="PF01779">
    <property type="entry name" value="Ribosomal_L29e"/>
    <property type="match status" value="1"/>
</dbReference>
<dbReference type="GO" id="GO:0022625">
    <property type="term" value="C:cytosolic large ribosomal subunit"/>
    <property type="evidence" value="ECO:0007669"/>
    <property type="project" value="TreeGrafter"/>
</dbReference>
<comment type="caution">
    <text evidence="6">The sequence shown here is derived from an EMBL/GenBank/DDBJ whole genome shotgun (WGS) entry which is preliminary data.</text>
</comment>
<evidence type="ECO:0000256" key="4">
    <source>
        <dbReference type="RuleBase" id="RU364026"/>
    </source>
</evidence>
<dbReference type="AlphaFoldDB" id="A0A0B2UKQ0"/>
<keyword evidence="2 4" id="KW-0689">Ribosomal protein</keyword>
<dbReference type="RefSeq" id="XP_014563990.1">
    <property type="nucleotide sequence ID" value="XM_014708504.1"/>
</dbReference>
<dbReference type="HOGENOM" id="CLU_2996495_0_0_1"/>
<accession>A0A0B2UKQ0</accession>
<organism evidence="6 7">
    <name type="scientific">Ordospora colligata OC4</name>
    <dbReference type="NCBI Taxonomy" id="1354746"/>
    <lineage>
        <taxon>Eukaryota</taxon>
        <taxon>Fungi</taxon>
        <taxon>Fungi incertae sedis</taxon>
        <taxon>Microsporidia</taxon>
        <taxon>Ordosporidae</taxon>
        <taxon>Ordospora</taxon>
    </lineage>
</organism>
<dbReference type="GO" id="GO:0003735">
    <property type="term" value="F:structural constituent of ribosome"/>
    <property type="evidence" value="ECO:0007669"/>
    <property type="project" value="UniProtKB-UniRule"/>
</dbReference>
<gene>
    <name evidence="6" type="ORF">M896_041460</name>
</gene>
<dbReference type="EMBL" id="JOKQ01000004">
    <property type="protein sequence ID" value="KHN69948.1"/>
    <property type="molecule type" value="Genomic_DNA"/>
</dbReference>
<dbReference type="GeneID" id="26261584"/>
<feature type="compositionally biased region" description="Basic residues" evidence="5">
    <location>
        <begin position="15"/>
        <end position="25"/>
    </location>
</feature>
<dbReference type="InterPro" id="IPR002673">
    <property type="entry name" value="Ribosomal_eL29"/>
</dbReference>
<dbReference type="VEuPathDB" id="MicrosporidiaDB:M896_041460"/>
<keyword evidence="3 4" id="KW-0687">Ribonucleoprotein</keyword>
<evidence type="ECO:0000313" key="6">
    <source>
        <dbReference type="EMBL" id="KHN69948.1"/>
    </source>
</evidence>
<dbReference type="PANTHER" id="PTHR12884">
    <property type="entry name" value="60S RIBOSOMAL PROTEIN L29"/>
    <property type="match status" value="1"/>
</dbReference>
<dbReference type="OrthoDB" id="996720at2759"/>
<sequence length="57" mass="6893">MSKKKNHTNHNQNRKDHRNGIKKARMPRFCEFEGLHPSTVMRMEEAARLWNEAVFRK</sequence>
<dbReference type="GO" id="GO:0002181">
    <property type="term" value="P:cytoplasmic translation"/>
    <property type="evidence" value="ECO:0007669"/>
    <property type="project" value="TreeGrafter"/>
</dbReference>
<evidence type="ECO:0000256" key="2">
    <source>
        <dbReference type="ARBA" id="ARBA00022980"/>
    </source>
</evidence>
<evidence type="ECO:0000256" key="5">
    <source>
        <dbReference type="SAM" id="MobiDB-lite"/>
    </source>
</evidence>
<evidence type="ECO:0000256" key="1">
    <source>
        <dbReference type="ARBA" id="ARBA00010247"/>
    </source>
</evidence>
<dbReference type="Gene3D" id="6.10.140.1730">
    <property type="match status" value="1"/>
</dbReference>
<protein>
    <recommendedName>
        <fullName evidence="4">60S ribosomal protein L29</fullName>
    </recommendedName>
</protein>
<evidence type="ECO:0000256" key="3">
    <source>
        <dbReference type="ARBA" id="ARBA00023274"/>
    </source>
</evidence>
<proteinExistence type="inferred from homology"/>
<reference evidence="6 7" key="1">
    <citation type="journal article" date="2014" name="MBio">
        <title>The Ordospora colligata genome; evolution of extreme reduction in microsporidia and host-to-parasite horizontal gene transfer.</title>
        <authorList>
            <person name="Pombert J.-F."/>
            <person name="Haag K.L."/>
            <person name="Beidas S."/>
            <person name="Ebert D."/>
            <person name="Keeling P.J."/>
        </authorList>
    </citation>
    <scope>NUCLEOTIDE SEQUENCE [LARGE SCALE GENOMIC DNA]</scope>
    <source>
        <strain evidence="6 7">OC4</strain>
    </source>
</reference>
<keyword evidence="7" id="KW-1185">Reference proteome</keyword>
<dbReference type="PANTHER" id="PTHR12884:SF0">
    <property type="entry name" value="60S RIBOSOMAL PROTEIN L29"/>
    <property type="match status" value="1"/>
</dbReference>
<feature type="region of interest" description="Disordered" evidence="5">
    <location>
        <begin position="1"/>
        <end position="25"/>
    </location>
</feature>
<name>A0A0B2UKQ0_9MICR</name>
<dbReference type="InParanoid" id="A0A0B2UKQ0"/>